<reference evidence="3" key="1">
    <citation type="journal article" date="2013" name="Genome">
        <title>Draft Genome Sequences of Porphyromonas crevioricanis JCM 15906T and Porphyromonas cansulci JCM 13913T Isolated from a Canine Oral Cavity.</title>
        <authorList>
            <person name="Sakamoto M."/>
            <person name="Tanaka N."/>
            <person name="Shiwa Y."/>
            <person name="Yoshikawa H."/>
            <person name="Ohkuma M."/>
        </authorList>
    </citation>
    <scope>NUCLEOTIDE SEQUENCE [LARGE SCALE GENOMIC DNA]</scope>
    <source>
        <strain evidence="3">JCM 15906</strain>
    </source>
</reference>
<comment type="caution">
    <text evidence="2">The sequence shown here is derived from an EMBL/GenBank/DDBJ whole genome shotgun (WGS) entry which is preliminary data.</text>
</comment>
<sequence length="282" mass="32124">MEISSLVSTNNRVCSLSLGAFALLLWTFVVVGCNPNRTTDRTQIELDSILFSDELSLRVDADTPTMFVSINYFYPKSDKKLLRRFNAIFFGDSLAHLEPAEAMQVYIKYLQQTYRADNYSYSELADNLPGELFDQAFELSDSVAYSDSLFVCMRVSQYEEKGGAHESTSQTYYNVNRENAEILSEQDLFVDGYRDELSDIIVACLLEQLGKKSPRDLENEGYFNAEEIMPNGNFAIGEKGLTYCFNEYEIAAYAMGTIYVFIPYERLQSILKPDAPIKNYLP</sequence>
<reference evidence="2 3" key="2">
    <citation type="journal article" date="2013" name="Genome Announc.">
        <title>Draft Genome Sequences of Porphyromonas crevioricanis JCM 15906T and Porphyromonas cansulci JCM 13913T Isolated from a Canine Oral Cavity.</title>
        <authorList>
            <person name="Sakamoto M."/>
            <person name="Tanaka N."/>
            <person name="Shiwa Y."/>
            <person name="Yoshikawa H."/>
            <person name="Ohkuma M."/>
        </authorList>
    </citation>
    <scope>NUCLEOTIDE SEQUENCE [LARGE SCALE GENOMIC DNA]</scope>
    <source>
        <strain evidence="2 3">JCM 15906</strain>
    </source>
</reference>
<dbReference type="Pfam" id="PF11738">
    <property type="entry name" value="DUF3298"/>
    <property type="match status" value="1"/>
</dbReference>
<dbReference type="Proteomes" id="UP000018031">
    <property type="component" value="Unassembled WGS sequence"/>
</dbReference>
<feature type="domain" description="DUF3298" evidence="1">
    <location>
        <begin position="187"/>
        <end position="265"/>
    </location>
</feature>
<protein>
    <recommendedName>
        <fullName evidence="1">DUF3298 domain-containing protein</fullName>
    </recommendedName>
</protein>
<dbReference type="InterPro" id="IPR021729">
    <property type="entry name" value="DUF3298"/>
</dbReference>
<organism evidence="2 3">
    <name type="scientific">Porphyromonas crevioricanis JCM 15906</name>
    <dbReference type="NCBI Taxonomy" id="1305617"/>
    <lineage>
        <taxon>Bacteria</taxon>
        <taxon>Pseudomonadati</taxon>
        <taxon>Bacteroidota</taxon>
        <taxon>Bacteroidia</taxon>
        <taxon>Bacteroidales</taxon>
        <taxon>Porphyromonadaceae</taxon>
        <taxon>Porphyromonas</taxon>
    </lineage>
</organism>
<name>T1DTQ3_9PORP</name>
<evidence type="ECO:0000259" key="1">
    <source>
        <dbReference type="Pfam" id="PF11738"/>
    </source>
</evidence>
<dbReference type="Gene3D" id="3.30.565.40">
    <property type="entry name" value="Fervidobacterium nodosum Rt17-B1 like"/>
    <property type="match status" value="1"/>
</dbReference>
<accession>T1DTQ3</accession>
<evidence type="ECO:0000313" key="2">
    <source>
        <dbReference type="EMBL" id="GAD06330.1"/>
    </source>
</evidence>
<gene>
    <name evidence="2" type="ORF">PORCRE_2063</name>
</gene>
<proteinExistence type="predicted"/>
<dbReference type="RefSeq" id="WP_023938923.1">
    <property type="nucleotide sequence ID" value="NZ_BAOU01000072.1"/>
</dbReference>
<dbReference type="EMBL" id="BAOU01000072">
    <property type="protein sequence ID" value="GAD06330.1"/>
    <property type="molecule type" value="Genomic_DNA"/>
</dbReference>
<evidence type="ECO:0000313" key="3">
    <source>
        <dbReference type="Proteomes" id="UP000018031"/>
    </source>
</evidence>
<dbReference type="InterPro" id="IPR037126">
    <property type="entry name" value="PdaC/RsiV-like_sf"/>
</dbReference>
<dbReference type="AlphaFoldDB" id="T1DTQ3"/>
<dbReference type="Gene3D" id="3.90.640.20">
    <property type="entry name" value="Heat-shock cognate protein, ATPase"/>
    <property type="match status" value="1"/>
</dbReference>